<accession>A0A1E5H779</accession>
<organism evidence="1 2">
    <name type="scientific">Enterococcus termitis</name>
    <dbReference type="NCBI Taxonomy" id="332950"/>
    <lineage>
        <taxon>Bacteria</taxon>
        <taxon>Bacillati</taxon>
        <taxon>Bacillota</taxon>
        <taxon>Bacilli</taxon>
        <taxon>Lactobacillales</taxon>
        <taxon>Enterococcaceae</taxon>
        <taxon>Enterococcus</taxon>
    </lineage>
</organism>
<sequence length="62" mass="7473">MELYSSHFFSLQEATIVCFFINVPKCHFKVINYFMTNIFHCNQIESNCNIFIDQEKQKYVII</sequence>
<comment type="caution">
    <text evidence="1">The sequence shown here is derived from an EMBL/GenBank/DDBJ whole genome shotgun (WGS) entry which is preliminary data.</text>
</comment>
<protein>
    <submittedName>
        <fullName evidence="1">Uncharacterized protein</fullName>
    </submittedName>
</protein>
<dbReference type="AlphaFoldDB" id="A0A1E5H779"/>
<reference evidence="2" key="1">
    <citation type="submission" date="2016-09" db="EMBL/GenBank/DDBJ databases">
        <authorList>
            <person name="Gulvik C.A."/>
        </authorList>
    </citation>
    <scope>NUCLEOTIDE SEQUENCE [LARGE SCALE GENOMIC DNA]</scope>
    <source>
        <strain evidence="2">LMG 8895</strain>
    </source>
</reference>
<evidence type="ECO:0000313" key="2">
    <source>
        <dbReference type="Proteomes" id="UP000095094"/>
    </source>
</evidence>
<keyword evidence="2" id="KW-1185">Reference proteome</keyword>
<evidence type="ECO:0000313" key="1">
    <source>
        <dbReference type="EMBL" id="OEG20716.1"/>
    </source>
</evidence>
<dbReference type="EMBL" id="MIJY01000001">
    <property type="protein sequence ID" value="OEG20716.1"/>
    <property type="molecule type" value="Genomic_DNA"/>
</dbReference>
<dbReference type="Proteomes" id="UP000095094">
    <property type="component" value="Unassembled WGS sequence"/>
</dbReference>
<name>A0A1E5H779_9ENTE</name>
<gene>
    <name evidence="1" type="ORF">BCR25_02555</name>
</gene>
<proteinExistence type="predicted"/>